<feature type="compositionally biased region" description="Low complexity" evidence="1">
    <location>
        <begin position="594"/>
        <end position="605"/>
    </location>
</feature>
<feature type="compositionally biased region" description="Basic and acidic residues" evidence="1">
    <location>
        <begin position="519"/>
        <end position="533"/>
    </location>
</feature>
<sequence>MCPSTNPTSVLDTRLHSFIRCWAASATLRSQQRRRPHTLQRSCSDGECGFSGSSRAARHNRNHMHAHATDLLSPRHAGYAAARSRIVEGLALLGVPLAPPSMPNHRPGRHGGSRWQKGLSHSYSFAPDWGAVARRGAVLGDPREWQQPEMMEHHALKNDLLMEQSVEESLHPVSRSARLYPLYAQPPGSTSAHVREPMDVHSAASPTQVHPSRSPFPAHLPHGEAGHEKRSVLSTHGRASRRSSNDGSSSGSENSGAKSHPQRRQGRHGGGDALRDGGRQRSGSDSGSEGALGRASKVLDAEDLCAAVRSRDAEKLLSLLGPRMLEKLLEGCLGNSLPSPGYANEGSKPAPAINTDGRAVDGLQPHPQQQTASDQHRSSHTTTQHVLLSSTPRHPERHQHQFTGTQSMLSMPWTQRRNPQNQHLHQHRHHAANAAQVEWAGSLRCMPDPESNEVSIQGLLQGRGWAPEMKDAARRAAVSAQKERRSWEAHVGMSWRGRTHQAGVLNAGLGAKEGEVLKGQGHEEDHTPLKGEEGLGLADSGGMVLPQQQKQQQRQQQSGEQRSPVEGEGSKVKVRDKAAQQGLVGSSGGAPSKQARQGQQHQYQRQRQRTQEGLGEDEALALGIAPKERKRRERDLGREERMRADLKQAEQELVMACTQEGRTAALFLACTLREELARLSRHNMYYKKLLETRKHSARANTRDPVFGIKHVVGRQHPPETALPIAYDCHGYPRYAHEVLQAAYPSSKSGDAGDADARLGVGAGKGKHGAASGGGLPEDGIVNATGLKPAVRAPAQQQQQQQQQQQGARKSSTAAAKGHASSGDTSSDDGHSDGRASPDLTPNNHPHRNFPASLAEKAEHHPSHQQSSTSASREWGPGHPHTNYPRAPRHLQHPHFISDPCYAASPDPHYHPVLYPPGRLSSSFDPHHNLTHYQTYAHRYRHRKHHHQHAPPAAVAPQAQPQRLGTNYLGADDYSEAPPWQHRYQSRAAAAAEAAVARLRDPFGYGTPNQMRDLAWTQIHPATPDPLLMADQVPFKPQASKTSVSRPGAINDVDPQRAWEDLFSGVLQGYSQGARAKKDQDWAEAVAAWLCKSQRERVQESKQLRAMPIDDFKLQLRKEREWQRAVGEVQSLLLADGGDRGHTNLEADEVHKDTQNPKGGE</sequence>
<feature type="compositionally biased region" description="Basic and acidic residues" evidence="1">
    <location>
        <begin position="221"/>
        <end position="231"/>
    </location>
</feature>
<evidence type="ECO:0000313" key="3">
    <source>
        <dbReference type="Proteomes" id="UP000815325"/>
    </source>
</evidence>
<feature type="region of interest" description="Disordered" evidence="1">
    <location>
        <begin position="1134"/>
        <end position="1160"/>
    </location>
</feature>
<feature type="compositionally biased region" description="Low complexity" evidence="1">
    <location>
        <begin position="547"/>
        <end position="557"/>
    </location>
</feature>
<feature type="compositionally biased region" description="Polar residues" evidence="1">
    <location>
        <begin position="380"/>
        <end position="392"/>
    </location>
</feature>
<reference evidence="2" key="1">
    <citation type="submission" date="2017-08" db="EMBL/GenBank/DDBJ databases">
        <authorList>
            <person name="Polle J.E."/>
            <person name="Barry K."/>
            <person name="Cushman J."/>
            <person name="Schmutz J."/>
            <person name="Tran D."/>
            <person name="Hathwaick L.T."/>
            <person name="Yim W.C."/>
            <person name="Jenkins J."/>
            <person name="Mckie-Krisberg Z.M."/>
            <person name="Prochnik S."/>
            <person name="Lindquist E."/>
            <person name="Dockter R.B."/>
            <person name="Adam C."/>
            <person name="Molina H."/>
            <person name="Bunkerborg J."/>
            <person name="Jin E."/>
            <person name="Buchheim M."/>
            <person name="Magnuson J."/>
        </authorList>
    </citation>
    <scope>NUCLEOTIDE SEQUENCE</scope>
    <source>
        <strain evidence="2">CCAP 19/18</strain>
    </source>
</reference>
<accession>A0ABQ7FZG3</accession>
<name>A0ABQ7FZG3_DUNSA</name>
<organism evidence="2 3">
    <name type="scientific">Dunaliella salina</name>
    <name type="common">Green alga</name>
    <name type="synonym">Protococcus salinus</name>
    <dbReference type="NCBI Taxonomy" id="3046"/>
    <lineage>
        <taxon>Eukaryota</taxon>
        <taxon>Viridiplantae</taxon>
        <taxon>Chlorophyta</taxon>
        <taxon>core chlorophytes</taxon>
        <taxon>Chlorophyceae</taxon>
        <taxon>CS clade</taxon>
        <taxon>Chlamydomonadales</taxon>
        <taxon>Dunaliellaceae</taxon>
        <taxon>Dunaliella</taxon>
    </lineage>
</organism>
<feature type="compositionally biased region" description="Basic and acidic residues" evidence="1">
    <location>
        <begin position="269"/>
        <end position="279"/>
    </location>
</feature>
<feature type="region of interest" description="Disordered" evidence="1">
    <location>
        <begin position="790"/>
        <end position="891"/>
    </location>
</feature>
<feature type="region of interest" description="Disordered" evidence="1">
    <location>
        <begin position="340"/>
        <end position="419"/>
    </location>
</feature>
<evidence type="ECO:0000256" key="1">
    <source>
        <dbReference type="SAM" id="MobiDB-lite"/>
    </source>
</evidence>
<feature type="region of interest" description="Disordered" evidence="1">
    <location>
        <begin position="199"/>
        <end position="294"/>
    </location>
</feature>
<feature type="region of interest" description="Disordered" evidence="1">
    <location>
        <begin position="762"/>
        <end position="781"/>
    </location>
</feature>
<feature type="compositionally biased region" description="Polar residues" evidence="1">
    <location>
        <begin position="401"/>
        <end position="413"/>
    </location>
</feature>
<evidence type="ECO:0000313" key="2">
    <source>
        <dbReference type="EMBL" id="KAF5827742.1"/>
    </source>
</evidence>
<proteinExistence type="predicted"/>
<gene>
    <name evidence="2" type="ORF">DUNSADRAFT_148</name>
</gene>
<feature type="compositionally biased region" description="Low complexity" evidence="1">
    <location>
        <begin position="245"/>
        <end position="259"/>
    </location>
</feature>
<dbReference type="Proteomes" id="UP000815325">
    <property type="component" value="Unassembled WGS sequence"/>
</dbReference>
<feature type="compositionally biased region" description="Basic and acidic residues" evidence="1">
    <location>
        <begin position="563"/>
        <end position="578"/>
    </location>
</feature>
<feature type="region of interest" description="Disordered" evidence="1">
    <location>
        <begin position="30"/>
        <end position="55"/>
    </location>
</feature>
<feature type="compositionally biased region" description="Basic and acidic residues" evidence="1">
    <location>
        <begin position="1136"/>
        <end position="1160"/>
    </location>
</feature>
<protein>
    <submittedName>
        <fullName evidence="2">Uncharacterized protein</fullName>
    </submittedName>
</protein>
<dbReference type="EMBL" id="MU070435">
    <property type="protein sequence ID" value="KAF5827742.1"/>
    <property type="molecule type" value="Genomic_DNA"/>
</dbReference>
<comment type="caution">
    <text evidence="2">The sequence shown here is derived from an EMBL/GenBank/DDBJ whole genome shotgun (WGS) entry which is preliminary data.</text>
</comment>
<feature type="compositionally biased region" description="Low complexity" evidence="1">
    <location>
        <begin position="795"/>
        <end position="805"/>
    </location>
</feature>
<keyword evidence="3" id="KW-1185">Reference proteome</keyword>
<feature type="region of interest" description="Disordered" evidence="1">
    <location>
        <begin position="519"/>
        <end position="639"/>
    </location>
</feature>